<dbReference type="AlphaFoldDB" id="A0AB39CFP6"/>
<proteinExistence type="predicted"/>
<feature type="transmembrane region" description="Helical" evidence="1">
    <location>
        <begin position="16"/>
        <end position="37"/>
    </location>
</feature>
<sequence length="362" mass="37605">MARGGVRGGWHAQRGALLLEFMVVAILSLVLAVWAGGEWAQRARALQARSLAAWMEIARDAADAFLARHAHELAIAPADDALAERGFADWRAPRWDELRAAGLLAGGWQAAGPLRRTLGLRVVREGACPGPVPDCRVQALVHARPALQTARGGVDEALVAEWLQAAGGRGMVVWPHRPGFISGAGLRIPVPEADVADWAPGTVALAARMAPAHEGGPGAGTDETAYLRIRDARDPDFQGDATVQGVVRSGTRLAASDSLHLEQGWGVGDACAPEGALGRLGKGPGLLSCRQGAWVPLARPAGGGYLLNSRRGCQDSLGGSTVNPVTGMCACPTGYVRATVAESGSVTGPEGLTIGYLCLPQD</sequence>
<organism evidence="2">
    <name type="scientific">Castellaniella ginsengisoli</name>
    <dbReference type="NCBI Taxonomy" id="546114"/>
    <lineage>
        <taxon>Bacteria</taxon>
        <taxon>Pseudomonadati</taxon>
        <taxon>Pseudomonadota</taxon>
        <taxon>Betaproteobacteria</taxon>
        <taxon>Burkholderiales</taxon>
        <taxon>Alcaligenaceae</taxon>
        <taxon>Castellaniella</taxon>
    </lineage>
</organism>
<evidence type="ECO:0000313" key="2">
    <source>
        <dbReference type="EMBL" id="XDJ40735.1"/>
    </source>
</evidence>
<keyword evidence="1" id="KW-0812">Transmembrane</keyword>
<evidence type="ECO:0000256" key="1">
    <source>
        <dbReference type="SAM" id="Phobius"/>
    </source>
</evidence>
<dbReference type="EMBL" id="CP158252">
    <property type="protein sequence ID" value="XDJ40735.1"/>
    <property type="molecule type" value="Genomic_DNA"/>
</dbReference>
<protein>
    <recommendedName>
        <fullName evidence="3">Prepilin-type N-terminal cleavage/methylation domain-containing protein</fullName>
    </recommendedName>
</protein>
<reference evidence="2" key="1">
    <citation type="submission" date="2024-05" db="EMBL/GenBank/DDBJ databases">
        <authorList>
            <person name="Luo Y.-C."/>
            <person name="Nicholds J."/>
            <person name="Mortimer T."/>
            <person name="Maboni G."/>
        </authorList>
    </citation>
    <scope>NUCLEOTIDE SEQUENCE</scope>
    <source>
        <strain evidence="2">153920</strain>
    </source>
</reference>
<gene>
    <name evidence="2" type="ORF">ABRY99_07090</name>
</gene>
<evidence type="ECO:0008006" key="3">
    <source>
        <dbReference type="Google" id="ProtNLM"/>
    </source>
</evidence>
<keyword evidence="1" id="KW-1133">Transmembrane helix</keyword>
<accession>A0AB39CFP6</accession>
<name>A0AB39CFP6_9BURK</name>
<dbReference type="RefSeq" id="WP_368642866.1">
    <property type="nucleotide sequence ID" value="NZ_CP158252.1"/>
</dbReference>
<keyword evidence="1" id="KW-0472">Membrane</keyword>